<dbReference type="SUPFAM" id="SSF111331">
    <property type="entry name" value="NAD kinase/diacylglycerol kinase-like"/>
    <property type="match status" value="2"/>
</dbReference>
<proteinExistence type="inferred from homology"/>
<feature type="domain" description="DAGKc" evidence="14">
    <location>
        <begin position="177"/>
        <end position="271"/>
    </location>
</feature>
<dbReference type="Gene3D" id="1.10.150.50">
    <property type="entry name" value="Transcription Factor, Ets-1"/>
    <property type="match status" value="1"/>
</dbReference>
<dbReference type="PANTHER" id="PTHR11255">
    <property type="entry name" value="DIACYLGLYCEROL KINASE"/>
    <property type="match status" value="1"/>
</dbReference>
<accession>A0A1I7XSW1</accession>
<dbReference type="GO" id="GO:0007200">
    <property type="term" value="P:phospholipase C-activating G protein-coupled receptor signaling pathway"/>
    <property type="evidence" value="ECO:0007669"/>
    <property type="project" value="InterPro"/>
</dbReference>
<evidence type="ECO:0000256" key="12">
    <source>
        <dbReference type="SAM" id="Phobius"/>
    </source>
</evidence>
<dbReference type="AlphaFoldDB" id="A0A1I7XSW1"/>
<evidence type="ECO:0000256" key="5">
    <source>
        <dbReference type="ARBA" id="ARBA00022490"/>
    </source>
</evidence>
<evidence type="ECO:0000256" key="9">
    <source>
        <dbReference type="ARBA" id="ARBA00022840"/>
    </source>
</evidence>
<dbReference type="EC" id="2.7.1.107" evidence="10"/>
<feature type="compositionally biased region" description="Polar residues" evidence="11">
    <location>
        <begin position="1237"/>
        <end position="1256"/>
    </location>
</feature>
<dbReference type="InterPro" id="IPR000756">
    <property type="entry name" value="Diacylglycerol_kin_accessory"/>
</dbReference>
<dbReference type="Proteomes" id="UP000095283">
    <property type="component" value="Unplaced"/>
</dbReference>
<dbReference type="Pfam" id="PF00781">
    <property type="entry name" value="DAGK_cat"/>
    <property type="match status" value="1"/>
</dbReference>
<evidence type="ECO:0000256" key="8">
    <source>
        <dbReference type="ARBA" id="ARBA00022777"/>
    </source>
</evidence>
<keyword evidence="12" id="KW-0812">Transmembrane</keyword>
<feature type="region of interest" description="Disordered" evidence="11">
    <location>
        <begin position="376"/>
        <end position="395"/>
    </location>
</feature>
<keyword evidence="15" id="KW-1185">Reference proteome</keyword>
<dbReference type="FunFam" id="2.60.200.40:FF:000012">
    <property type="entry name" value="Diacylglycerol kinase"/>
    <property type="match status" value="1"/>
</dbReference>
<keyword evidence="6 10" id="KW-0808">Transferase</keyword>
<dbReference type="InterPro" id="IPR013761">
    <property type="entry name" value="SAM/pointed_sf"/>
</dbReference>
<dbReference type="PANTHER" id="PTHR11255:SF109">
    <property type="entry name" value="DIACYLGLYCEROL KINASE ETA"/>
    <property type="match status" value="1"/>
</dbReference>
<dbReference type="InterPro" id="IPR016064">
    <property type="entry name" value="NAD/diacylglycerol_kinase_sf"/>
</dbReference>
<dbReference type="GO" id="GO:0004143">
    <property type="term" value="F:ATP-dependent diacylglycerol kinase activity"/>
    <property type="evidence" value="ECO:0007669"/>
    <property type="project" value="UniProtKB-EC"/>
</dbReference>
<sequence length="1256" mass="141090">MLQRSIDTMDQWRQSLLVVKRNAPEKAPAVDRGRQDVISGIKYEYMIIFFRLIILDLHFVITAVKSCPECRGMVGHVKDWRCLWCACCVHDTCLSQLGRGCSLGPASLSVLPPLAVREVNSLGAAEIRQDAVGKFYSSHEFLQFVIQARIGLVLFQVVNAVVVLHFYNCLMFVSLQVVEFRLSFFDALDCFRVLVCGGDGSVGWVLSAFDRLNLHNKCQLAILPLGTGNDLARVLGWGHAFYDDTQLPQFIRTFERAHTRMLDRWSVLAIEGPQAFVVRQHEEAITNKVKAVLDADEPSEVFRTVKNVTCKFSTIRSLCVTVRELMERIAATYNQVEEWEREAGRVSYDPITEKCSILLRKLDDLMQSLTREELKVDESGFEPEDDERTVSEERRRRDSLVVRANSLKKALKDIISIAERGIDQHNKVSAAVSKRERFRKKRSKTTPTVLKISSSNLSSSSACSPPASPSPHQKSSDRLGVEGWSDISQTSGIGISPSHSSNPGLSPVDLCEQQESFPEPNGYRNLDDCDEREPVASPCIGRVQPPTPRGTREPSVVGEIGRPIIDRELPERLFKPHSECQLYTGAAADIKLSHSDSSIYGNDTKLIFIQIISRNSLGYTIFLCVTEHVEDPSNGGERNINFGQALLKHQKRQTGLDTLPAIKRLGRVYANYNVPFLTNSRNKCIFLYSFEFKIAFRGILSTGLAGGSLIAEVLLLNARVLGLGIAKDGNRECHTPLYGLDQYKELKVMNNYFGIGLDAKIALEFHNKREESDKASLSLLLFFITRSRSKLFMWYGMLGGKELMHRTYRNLDQRIRLECDGIPIDLPSLQGNFSVLYVRYFNGKWVYSGIVILNIPSYSGGANFWGSAKDDTFTVQSFDDRVLEVVALFGVIHVATSRVPNVVRLQNHRIAQCRHVRIVIMGDEAIPVQVDGEPWLQPPGILQIAHKNRAQLLVRNPAFDATLRKWEEQKERSTAPSTPTAVFSSEEVPFARRAAEFVCLLESEIAQLGVSNVFLEALEAAATAVRTAEDMVDSNSMDDLSAREEALAAVELVADHLEDHFGWTEHAKVPAGQPRLGPAPHFSFEVHGGEPEDWRYVLNSIRQEMSREEAALREARVAESGGRKRSRLADWLTRKWRRRGGAPTTHGDFMFMFQPFMSTWSVDDVSLWLSSLGLSQYAAQFKTNDIRGHELVHLERADIKDLGVQKIGHVKRLQSAIVDLRDKEAELRRESRRSGRKGTSLSVERTAPEQPSLSSI</sequence>
<evidence type="ECO:0000259" key="13">
    <source>
        <dbReference type="PROSITE" id="PS50105"/>
    </source>
</evidence>
<keyword evidence="8 10" id="KW-0418">Kinase</keyword>
<keyword evidence="7 10" id="KW-0547">Nucleotide-binding</keyword>
<comment type="similarity">
    <text evidence="4 10">Belongs to the eukaryotic diacylglycerol kinase family.</text>
</comment>
<dbReference type="Gene3D" id="2.60.200.40">
    <property type="match status" value="1"/>
</dbReference>
<evidence type="ECO:0000259" key="14">
    <source>
        <dbReference type="PROSITE" id="PS50146"/>
    </source>
</evidence>
<organism evidence="15 16">
    <name type="scientific">Heterorhabditis bacteriophora</name>
    <name type="common">Entomopathogenic nematode worm</name>
    <dbReference type="NCBI Taxonomy" id="37862"/>
    <lineage>
        <taxon>Eukaryota</taxon>
        <taxon>Metazoa</taxon>
        <taxon>Ecdysozoa</taxon>
        <taxon>Nematoda</taxon>
        <taxon>Chromadorea</taxon>
        <taxon>Rhabditida</taxon>
        <taxon>Rhabditina</taxon>
        <taxon>Rhabditomorpha</taxon>
        <taxon>Strongyloidea</taxon>
        <taxon>Heterorhabditidae</taxon>
        <taxon>Heterorhabditis</taxon>
    </lineage>
</organism>
<dbReference type="SUPFAM" id="SSF47769">
    <property type="entry name" value="SAM/Pointed domain"/>
    <property type="match status" value="1"/>
</dbReference>
<evidence type="ECO:0000256" key="11">
    <source>
        <dbReference type="SAM" id="MobiDB-lite"/>
    </source>
</evidence>
<evidence type="ECO:0000256" key="10">
    <source>
        <dbReference type="RuleBase" id="RU361128"/>
    </source>
</evidence>
<feature type="transmembrane region" description="Helical" evidence="12">
    <location>
        <begin position="144"/>
        <end position="167"/>
    </location>
</feature>
<evidence type="ECO:0000256" key="7">
    <source>
        <dbReference type="ARBA" id="ARBA00022741"/>
    </source>
</evidence>
<evidence type="ECO:0000256" key="2">
    <source>
        <dbReference type="ARBA" id="ARBA00002064"/>
    </source>
</evidence>
<dbReference type="GO" id="GO:0005737">
    <property type="term" value="C:cytoplasm"/>
    <property type="evidence" value="ECO:0007669"/>
    <property type="project" value="UniProtKB-SubCell"/>
</dbReference>
<evidence type="ECO:0000256" key="1">
    <source>
        <dbReference type="ARBA" id="ARBA00001383"/>
    </source>
</evidence>
<evidence type="ECO:0000313" key="15">
    <source>
        <dbReference type="Proteomes" id="UP000095283"/>
    </source>
</evidence>
<dbReference type="Pfam" id="PF00609">
    <property type="entry name" value="DAGK_acc"/>
    <property type="match status" value="1"/>
</dbReference>
<feature type="compositionally biased region" description="Polar residues" evidence="11">
    <location>
        <begin position="486"/>
        <end position="504"/>
    </location>
</feature>
<dbReference type="WBParaSite" id="Hba_20418">
    <property type="protein sequence ID" value="Hba_20418"/>
    <property type="gene ID" value="Hba_20418"/>
</dbReference>
<feature type="compositionally biased region" description="Low complexity" evidence="11">
    <location>
        <begin position="453"/>
        <end position="465"/>
    </location>
</feature>
<comment type="catalytic activity">
    <reaction evidence="1 10">
        <text>a 1,2-diacyl-sn-glycerol + ATP = a 1,2-diacyl-sn-glycero-3-phosphate + ADP + H(+)</text>
        <dbReference type="Rhea" id="RHEA:10272"/>
        <dbReference type="ChEBI" id="CHEBI:15378"/>
        <dbReference type="ChEBI" id="CHEBI:17815"/>
        <dbReference type="ChEBI" id="CHEBI:30616"/>
        <dbReference type="ChEBI" id="CHEBI:58608"/>
        <dbReference type="ChEBI" id="CHEBI:456216"/>
        <dbReference type="EC" id="2.7.1.107"/>
    </reaction>
</comment>
<dbReference type="SMART" id="SM00046">
    <property type="entry name" value="DAGKc"/>
    <property type="match status" value="1"/>
</dbReference>
<dbReference type="Gene3D" id="3.40.50.10330">
    <property type="entry name" value="Probable inorganic polyphosphate/atp-NAD kinase, domain 1"/>
    <property type="match status" value="1"/>
</dbReference>
<dbReference type="InterPro" id="IPR001206">
    <property type="entry name" value="Diacylglycerol_kinase_cat_dom"/>
</dbReference>
<comment type="function">
    <text evidence="2">Phosphorylates diacylglycerol (DAG) to generate phosphatidic acid (PA).</text>
</comment>
<evidence type="ECO:0000256" key="6">
    <source>
        <dbReference type="ARBA" id="ARBA00022679"/>
    </source>
</evidence>
<evidence type="ECO:0000313" key="16">
    <source>
        <dbReference type="WBParaSite" id="Hba_20418"/>
    </source>
</evidence>
<dbReference type="SMART" id="SM00454">
    <property type="entry name" value="SAM"/>
    <property type="match status" value="1"/>
</dbReference>
<dbReference type="Pfam" id="PF00536">
    <property type="entry name" value="SAM_1"/>
    <property type="match status" value="1"/>
</dbReference>
<keyword evidence="9 10" id="KW-0067">ATP-binding</keyword>
<feature type="region of interest" description="Disordered" evidence="11">
    <location>
        <begin position="426"/>
        <end position="525"/>
    </location>
</feature>
<dbReference type="InterPro" id="IPR037607">
    <property type="entry name" value="DGK"/>
</dbReference>
<keyword evidence="5" id="KW-0963">Cytoplasm</keyword>
<dbReference type="PROSITE" id="PS50146">
    <property type="entry name" value="DAGK"/>
    <property type="match status" value="1"/>
</dbReference>
<dbReference type="GO" id="GO:0005524">
    <property type="term" value="F:ATP binding"/>
    <property type="evidence" value="ECO:0007669"/>
    <property type="project" value="UniProtKB-KW"/>
</dbReference>
<keyword evidence="12" id="KW-0472">Membrane</keyword>
<protein>
    <recommendedName>
        <fullName evidence="10">Diacylglycerol kinase</fullName>
        <shortName evidence="10">DAG kinase</shortName>
        <ecNumber evidence="10">2.7.1.107</ecNumber>
    </recommendedName>
</protein>
<feature type="region of interest" description="Disordered" evidence="11">
    <location>
        <begin position="1227"/>
        <end position="1256"/>
    </location>
</feature>
<comment type="subcellular location">
    <subcellularLocation>
        <location evidence="3">Cytoplasm</location>
    </subcellularLocation>
</comment>
<evidence type="ECO:0000256" key="3">
    <source>
        <dbReference type="ARBA" id="ARBA00004496"/>
    </source>
</evidence>
<dbReference type="InterPro" id="IPR001660">
    <property type="entry name" value="SAM"/>
</dbReference>
<reference evidence="16" key="1">
    <citation type="submission" date="2016-11" db="UniProtKB">
        <authorList>
            <consortium name="WormBaseParasite"/>
        </authorList>
    </citation>
    <scope>IDENTIFICATION</scope>
</reference>
<dbReference type="GO" id="GO:0005886">
    <property type="term" value="C:plasma membrane"/>
    <property type="evidence" value="ECO:0007669"/>
    <property type="project" value="TreeGrafter"/>
</dbReference>
<dbReference type="InterPro" id="IPR017438">
    <property type="entry name" value="ATP-NAD_kinase_N"/>
</dbReference>
<evidence type="ECO:0000256" key="4">
    <source>
        <dbReference type="ARBA" id="ARBA00009280"/>
    </source>
</evidence>
<feature type="domain" description="SAM" evidence="13">
    <location>
        <begin position="1160"/>
        <end position="1223"/>
    </location>
</feature>
<dbReference type="SMART" id="SM00045">
    <property type="entry name" value="DAGKa"/>
    <property type="match status" value="1"/>
</dbReference>
<dbReference type="PROSITE" id="PS50105">
    <property type="entry name" value="SAM_DOMAIN"/>
    <property type="match status" value="1"/>
</dbReference>
<keyword evidence="12" id="KW-1133">Transmembrane helix</keyword>
<name>A0A1I7XSW1_HETBA</name>